<gene>
    <name evidence="1" type="ORF">CEXT_725161</name>
</gene>
<keyword evidence="2" id="KW-1185">Reference proteome</keyword>
<comment type="caution">
    <text evidence="1">The sequence shown here is derived from an EMBL/GenBank/DDBJ whole genome shotgun (WGS) entry which is preliminary data.</text>
</comment>
<proteinExistence type="predicted"/>
<protein>
    <submittedName>
        <fullName evidence="1">Uncharacterized protein</fullName>
    </submittedName>
</protein>
<dbReference type="EMBL" id="BPLR01003573">
    <property type="protein sequence ID" value="GIX86222.1"/>
    <property type="molecule type" value="Genomic_DNA"/>
</dbReference>
<accession>A0AAV4NN33</accession>
<dbReference type="Proteomes" id="UP001054945">
    <property type="component" value="Unassembled WGS sequence"/>
</dbReference>
<dbReference type="AlphaFoldDB" id="A0AAV4NN33"/>
<organism evidence="1 2">
    <name type="scientific">Caerostris extrusa</name>
    <name type="common">Bark spider</name>
    <name type="synonym">Caerostris bankana</name>
    <dbReference type="NCBI Taxonomy" id="172846"/>
    <lineage>
        <taxon>Eukaryota</taxon>
        <taxon>Metazoa</taxon>
        <taxon>Ecdysozoa</taxon>
        <taxon>Arthropoda</taxon>
        <taxon>Chelicerata</taxon>
        <taxon>Arachnida</taxon>
        <taxon>Araneae</taxon>
        <taxon>Araneomorphae</taxon>
        <taxon>Entelegynae</taxon>
        <taxon>Araneoidea</taxon>
        <taxon>Araneidae</taxon>
        <taxon>Caerostris</taxon>
    </lineage>
</organism>
<name>A0AAV4NN33_CAEEX</name>
<evidence type="ECO:0000313" key="1">
    <source>
        <dbReference type="EMBL" id="GIX86222.1"/>
    </source>
</evidence>
<reference evidence="1 2" key="1">
    <citation type="submission" date="2021-06" db="EMBL/GenBank/DDBJ databases">
        <title>Caerostris extrusa draft genome.</title>
        <authorList>
            <person name="Kono N."/>
            <person name="Arakawa K."/>
        </authorList>
    </citation>
    <scope>NUCLEOTIDE SEQUENCE [LARGE SCALE GENOMIC DNA]</scope>
</reference>
<evidence type="ECO:0000313" key="2">
    <source>
        <dbReference type="Proteomes" id="UP001054945"/>
    </source>
</evidence>
<sequence length="96" mass="10891">MNGCNKHQSDQTDNSISIAFSINPRKSKGKFFVPSIRGNYDLEKQQVSACVHLPNNQNTKRSYHNTSNIKYYPDYAKAGTTVPMSVLQRSLKKKLL</sequence>